<keyword evidence="4" id="KW-1185">Reference proteome</keyword>
<evidence type="ECO:0000259" key="2">
    <source>
        <dbReference type="Pfam" id="PF08327"/>
    </source>
</evidence>
<dbReference type="SUPFAM" id="SSF55961">
    <property type="entry name" value="Bet v1-like"/>
    <property type="match status" value="1"/>
</dbReference>
<dbReference type="RefSeq" id="WP_267263745.1">
    <property type="nucleotide sequence ID" value="NZ_JAOVZW010000001.1"/>
</dbReference>
<name>A0ABT3XJT8_9FLAO</name>
<proteinExistence type="inferred from homology"/>
<gene>
    <name evidence="3" type="ORF">OF897_00565</name>
</gene>
<dbReference type="Gene3D" id="3.30.530.20">
    <property type="match status" value="1"/>
</dbReference>
<feature type="domain" description="Activator of Hsp90 ATPase homologue 1/2-like C-terminal" evidence="2">
    <location>
        <begin position="24"/>
        <end position="160"/>
    </location>
</feature>
<evidence type="ECO:0000313" key="3">
    <source>
        <dbReference type="EMBL" id="MCX8522415.1"/>
    </source>
</evidence>
<dbReference type="Pfam" id="PF08327">
    <property type="entry name" value="AHSA1"/>
    <property type="match status" value="1"/>
</dbReference>
<dbReference type="InterPro" id="IPR013538">
    <property type="entry name" value="ASHA1/2-like_C"/>
</dbReference>
<comment type="caution">
    <text evidence="3">The sequence shown here is derived from an EMBL/GenBank/DDBJ whole genome shotgun (WGS) entry which is preliminary data.</text>
</comment>
<evidence type="ECO:0000256" key="1">
    <source>
        <dbReference type="ARBA" id="ARBA00006817"/>
    </source>
</evidence>
<dbReference type="EMBL" id="JAOVZW010000001">
    <property type="protein sequence ID" value="MCX8522415.1"/>
    <property type="molecule type" value="Genomic_DNA"/>
</dbReference>
<reference evidence="3" key="1">
    <citation type="submission" date="2022-10" db="EMBL/GenBank/DDBJ databases">
        <title>Chryseobacterium sp. nov., a novel bacterial species.</title>
        <authorList>
            <person name="Cao Y."/>
        </authorList>
    </citation>
    <scope>NUCLEOTIDE SEQUENCE</scope>
    <source>
        <strain evidence="3">CCTCC AB2015118</strain>
    </source>
</reference>
<comment type="similarity">
    <text evidence="1">Belongs to the AHA1 family.</text>
</comment>
<sequence length="167" mass="19538">MNSEIIFNQDFDSKSIYVMKIYNAEVLKVWEYFTKPELLDLWWAPKPWKCETENLNFEEGGVWLYSMNGPEGEKIFSMVKYGEINEHRSFDGIDAFCDENGNVDKNFPQTQWLIGFTGVEEGTKVSVNMHFQSEDDMKKQLEMGFEEGFKMGLNQLEEILDNLKSLN</sequence>
<evidence type="ECO:0000313" key="4">
    <source>
        <dbReference type="Proteomes" id="UP001073122"/>
    </source>
</evidence>
<protein>
    <submittedName>
        <fullName evidence="3">SRPBCC domain-containing protein</fullName>
    </submittedName>
</protein>
<dbReference type="Proteomes" id="UP001073122">
    <property type="component" value="Unassembled WGS sequence"/>
</dbReference>
<organism evidence="3 4">
    <name type="scientific">Chryseobacterium formosus</name>
    <dbReference type="NCBI Taxonomy" id="1537363"/>
    <lineage>
        <taxon>Bacteria</taxon>
        <taxon>Pseudomonadati</taxon>
        <taxon>Bacteroidota</taxon>
        <taxon>Flavobacteriia</taxon>
        <taxon>Flavobacteriales</taxon>
        <taxon>Weeksellaceae</taxon>
        <taxon>Chryseobacterium group</taxon>
        <taxon>Chryseobacterium</taxon>
    </lineage>
</organism>
<dbReference type="InterPro" id="IPR023393">
    <property type="entry name" value="START-like_dom_sf"/>
</dbReference>
<accession>A0ABT3XJT8</accession>